<sequence length="228" mass="25270">MSLLPDYNAIILDMDGLILDTESTYFTAWQQAAFELGYAMSDVFCTSLSGLPFSVIELKLTEYFAEEFPFTEFYALSAEFWRSNVEREGIAVKKGGYDLLTVLQETQTPFCLATNSPEFNARECLQYAGIENLFSIIVCRDHVQKPKPAADIFLRAAAKMQQPIQSCLVVEDSLTGLLAANNANAFSILIPSSPDVDGKMQALASIVLNDLFELCLLLQGKYDNSNPV</sequence>
<evidence type="ECO:0000313" key="2">
    <source>
        <dbReference type="Proteomes" id="UP000191980"/>
    </source>
</evidence>
<name>A0A1V8M7T7_9GAMM</name>
<dbReference type="EMBL" id="LPUF01000001">
    <property type="protein sequence ID" value="OQK17599.1"/>
    <property type="molecule type" value="Genomic_DNA"/>
</dbReference>
<dbReference type="OrthoDB" id="9800058at2"/>
<dbReference type="InterPro" id="IPR036412">
    <property type="entry name" value="HAD-like_sf"/>
</dbReference>
<dbReference type="Proteomes" id="UP000191980">
    <property type="component" value="Unassembled WGS sequence"/>
</dbReference>
<gene>
    <name evidence="1" type="ORF">AU255_06945</name>
</gene>
<dbReference type="PANTHER" id="PTHR18901:SF38">
    <property type="entry name" value="PSEUDOURIDINE-5'-PHOSPHATASE"/>
    <property type="match status" value="1"/>
</dbReference>
<dbReference type="InterPro" id="IPR023198">
    <property type="entry name" value="PGP-like_dom2"/>
</dbReference>
<reference evidence="1 2" key="1">
    <citation type="submission" date="2015-12" db="EMBL/GenBank/DDBJ databases">
        <authorList>
            <person name="Shamseldin A."/>
            <person name="Moawad H."/>
            <person name="Abd El-Rahim W.M."/>
            <person name="Sadowsky M.J."/>
        </authorList>
    </citation>
    <scope>NUCLEOTIDE SEQUENCE [LARGE SCALE GENOMIC DNA]</scope>
    <source>
        <strain evidence="1 2">WF1</strain>
    </source>
</reference>
<dbReference type="SUPFAM" id="SSF56784">
    <property type="entry name" value="HAD-like"/>
    <property type="match status" value="1"/>
</dbReference>
<comment type="caution">
    <text evidence="1">The sequence shown here is derived from an EMBL/GenBank/DDBJ whole genome shotgun (WGS) entry which is preliminary data.</text>
</comment>
<dbReference type="NCBIfam" id="TIGR01509">
    <property type="entry name" value="HAD-SF-IA-v3"/>
    <property type="match status" value="1"/>
</dbReference>
<organism evidence="1 2">
    <name type="scientific">Methyloprofundus sedimenti</name>
    <dbReference type="NCBI Taxonomy" id="1420851"/>
    <lineage>
        <taxon>Bacteria</taxon>
        <taxon>Pseudomonadati</taxon>
        <taxon>Pseudomonadota</taxon>
        <taxon>Gammaproteobacteria</taxon>
        <taxon>Methylococcales</taxon>
        <taxon>Methylococcaceae</taxon>
        <taxon>Methyloprofundus</taxon>
    </lineage>
</organism>
<evidence type="ECO:0008006" key="3">
    <source>
        <dbReference type="Google" id="ProtNLM"/>
    </source>
</evidence>
<proteinExistence type="predicted"/>
<dbReference type="Gene3D" id="1.10.150.240">
    <property type="entry name" value="Putative phosphatase, domain 2"/>
    <property type="match status" value="1"/>
</dbReference>
<dbReference type="AlphaFoldDB" id="A0A1V8M7T7"/>
<dbReference type="Gene3D" id="3.40.50.1000">
    <property type="entry name" value="HAD superfamily/HAD-like"/>
    <property type="match status" value="1"/>
</dbReference>
<dbReference type="CDD" id="cd07505">
    <property type="entry name" value="HAD_BPGM-like"/>
    <property type="match status" value="1"/>
</dbReference>
<dbReference type="InterPro" id="IPR041492">
    <property type="entry name" value="HAD_2"/>
</dbReference>
<keyword evidence="2" id="KW-1185">Reference proteome</keyword>
<dbReference type="STRING" id="1420851.AU255_06945"/>
<dbReference type="SFLD" id="SFLDS00003">
    <property type="entry name" value="Haloacid_Dehalogenase"/>
    <property type="match status" value="1"/>
</dbReference>
<dbReference type="SFLD" id="SFLDG01129">
    <property type="entry name" value="C1.5:_HAD__Beta-PGM__Phosphata"/>
    <property type="match status" value="1"/>
</dbReference>
<dbReference type="PANTHER" id="PTHR18901">
    <property type="entry name" value="2-DEOXYGLUCOSE-6-PHOSPHATE PHOSPHATASE 2"/>
    <property type="match status" value="1"/>
</dbReference>
<evidence type="ECO:0000313" key="1">
    <source>
        <dbReference type="EMBL" id="OQK17599.1"/>
    </source>
</evidence>
<dbReference type="InterPro" id="IPR006439">
    <property type="entry name" value="HAD-SF_hydro_IA"/>
</dbReference>
<dbReference type="InterPro" id="IPR023214">
    <property type="entry name" value="HAD_sf"/>
</dbReference>
<dbReference type="Pfam" id="PF13419">
    <property type="entry name" value="HAD_2"/>
    <property type="match status" value="1"/>
</dbReference>
<dbReference type="RefSeq" id="WP_080522208.1">
    <property type="nucleotide sequence ID" value="NZ_LPUF01000001.1"/>
</dbReference>
<accession>A0A1V8M7T7</accession>
<protein>
    <recommendedName>
        <fullName evidence="3">Haloacid dehalogenase</fullName>
    </recommendedName>
</protein>